<accession>A0A1R4GAR9</accession>
<organism evidence="3 4">
    <name type="scientific">Agrococcus casei LMG 22410</name>
    <dbReference type="NCBI Taxonomy" id="1255656"/>
    <lineage>
        <taxon>Bacteria</taxon>
        <taxon>Bacillati</taxon>
        <taxon>Actinomycetota</taxon>
        <taxon>Actinomycetes</taxon>
        <taxon>Micrococcales</taxon>
        <taxon>Microbacteriaceae</taxon>
        <taxon>Agrococcus</taxon>
    </lineage>
</organism>
<evidence type="ECO:0000313" key="4">
    <source>
        <dbReference type="Proteomes" id="UP000195787"/>
    </source>
</evidence>
<dbReference type="InterPro" id="IPR046582">
    <property type="entry name" value="DUF6630"/>
</dbReference>
<sequence length="405" mass="43509">MMNGLQVDVPVDQQRLQSKLRGNTFGFAATLVVAAACSVLLVWIIFTEFGRTFTYVLLGILIGLLLLMALYIRRIRSRLAAARANPTYISVSREGLRIAGSVWVPWSDSVGVLAGDLRNVYVPARQRIAQALHELVGSSQAMLVVGLIEERPRSLRSESAPKLKRLFEVISDTGGLRVPLSAVLSEDDTVMALVAVPAAARAAGLEAIWSADKAEIGTATMSLFMSRPISAQMTILSAFEEGLQEAQDEQFIDRLAEAVLNEEGRRVLADARERFGDNADDGQLLLDAGAHPSPETIGWCDAGGEDDPGQVFASVIRACENLGLPAPHLHDGIEAQSTDPVGRLLQQADAGLHQVGLRLLMLDPDSDMYHFAPVTAEQHEKLVGTEAGGLGLRSVAEMVGGPDTL</sequence>
<evidence type="ECO:0000313" key="3">
    <source>
        <dbReference type="EMBL" id="SJM65256.1"/>
    </source>
</evidence>
<feature type="transmembrane region" description="Helical" evidence="1">
    <location>
        <begin position="52"/>
        <end position="72"/>
    </location>
</feature>
<protein>
    <recommendedName>
        <fullName evidence="2">DUF6630 domain-containing protein</fullName>
    </recommendedName>
</protein>
<dbReference type="Pfam" id="PF20335">
    <property type="entry name" value="DUF6630"/>
    <property type="match status" value="1"/>
</dbReference>
<reference evidence="3 4" key="1">
    <citation type="submission" date="2017-02" db="EMBL/GenBank/DDBJ databases">
        <authorList>
            <person name="Peterson S.W."/>
        </authorList>
    </citation>
    <scope>NUCLEOTIDE SEQUENCE [LARGE SCALE GENOMIC DNA]</scope>
    <source>
        <strain evidence="3 4">LMG 22410</strain>
    </source>
</reference>
<proteinExistence type="predicted"/>
<keyword evidence="1" id="KW-0472">Membrane</keyword>
<dbReference type="Proteomes" id="UP000195787">
    <property type="component" value="Unassembled WGS sequence"/>
</dbReference>
<feature type="transmembrane region" description="Helical" evidence="1">
    <location>
        <begin position="25"/>
        <end position="46"/>
    </location>
</feature>
<dbReference type="AlphaFoldDB" id="A0A1R4GAR9"/>
<keyword evidence="4" id="KW-1185">Reference proteome</keyword>
<dbReference type="EMBL" id="FUHU01000043">
    <property type="protein sequence ID" value="SJM65256.1"/>
    <property type="molecule type" value="Genomic_DNA"/>
</dbReference>
<keyword evidence="1" id="KW-1133">Transmembrane helix</keyword>
<name>A0A1R4GAR9_9MICO</name>
<evidence type="ECO:0000256" key="1">
    <source>
        <dbReference type="SAM" id="Phobius"/>
    </source>
</evidence>
<gene>
    <name evidence="3" type="ORF">CZ674_10365</name>
</gene>
<feature type="domain" description="DUF6630" evidence="2">
    <location>
        <begin position="285"/>
        <end position="392"/>
    </location>
</feature>
<evidence type="ECO:0000259" key="2">
    <source>
        <dbReference type="Pfam" id="PF20335"/>
    </source>
</evidence>
<keyword evidence="1" id="KW-0812">Transmembrane</keyword>